<name>A0ABR1TAW8_9PEZI</name>
<evidence type="ECO:0000313" key="1">
    <source>
        <dbReference type="EMBL" id="KAK8043736.1"/>
    </source>
</evidence>
<proteinExistence type="predicted"/>
<dbReference type="RefSeq" id="XP_066710131.1">
    <property type="nucleotide sequence ID" value="XM_066863983.1"/>
</dbReference>
<dbReference type="EMBL" id="JAQQWL010000012">
    <property type="protein sequence ID" value="KAK8043736.1"/>
    <property type="molecule type" value="Genomic_DNA"/>
</dbReference>
<dbReference type="Proteomes" id="UP001480595">
    <property type="component" value="Unassembled WGS sequence"/>
</dbReference>
<comment type="caution">
    <text evidence="1">The sequence shown here is derived from an EMBL/GenBank/DDBJ whole genome shotgun (WGS) entry which is preliminary data.</text>
</comment>
<accession>A0ABR1TAW8</accession>
<organism evidence="1 2">
    <name type="scientific">Apiospora phragmitis</name>
    <dbReference type="NCBI Taxonomy" id="2905665"/>
    <lineage>
        <taxon>Eukaryota</taxon>
        <taxon>Fungi</taxon>
        <taxon>Dikarya</taxon>
        <taxon>Ascomycota</taxon>
        <taxon>Pezizomycotina</taxon>
        <taxon>Sordariomycetes</taxon>
        <taxon>Xylariomycetidae</taxon>
        <taxon>Amphisphaeriales</taxon>
        <taxon>Apiosporaceae</taxon>
        <taxon>Apiospora</taxon>
    </lineage>
</organism>
<keyword evidence="2" id="KW-1185">Reference proteome</keyword>
<gene>
    <name evidence="1" type="ORF">PG994_012574</name>
</gene>
<evidence type="ECO:0000313" key="2">
    <source>
        <dbReference type="Proteomes" id="UP001480595"/>
    </source>
</evidence>
<reference evidence="1 2" key="1">
    <citation type="submission" date="2023-01" db="EMBL/GenBank/DDBJ databases">
        <title>Analysis of 21 Apiospora genomes using comparative genomics revels a genus with tremendous synthesis potential of carbohydrate active enzymes and secondary metabolites.</title>
        <authorList>
            <person name="Sorensen T."/>
        </authorList>
    </citation>
    <scope>NUCLEOTIDE SEQUENCE [LARGE SCALE GENOMIC DNA]</scope>
    <source>
        <strain evidence="1 2">CBS 135458</strain>
    </source>
</reference>
<protein>
    <submittedName>
        <fullName evidence="1">Uncharacterized protein</fullName>
    </submittedName>
</protein>
<sequence>MAKAVGKNWAQSVQTTIGFADSVSTSFSTSRPKNTCFSYDPAKSWEQWARVDGKFTCTNYIATGQSQDPKENPSTGSVTAGPEYQAFKTIFVRQNCADENFLGPEYQDPLFNDVIIWDDWQEWLLMKNLDDDTLALSTAANAETHHGRWYNYEVVDDFLDKRIDE</sequence>
<dbReference type="GeneID" id="92097046"/>